<dbReference type="UniPathway" id="UPA00077">
    <property type="reaction ID" value="UER00155"/>
</dbReference>
<dbReference type="AlphaFoldDB" id="A0A2N4U132"/>
<dbReference type="GO" id="GO:0046656">
    <property type="term" value="P:folic acid biosynthetic process"/>
    <property type="evidence" value="ECO:0007669"/>
    <property type="project" value="UniProtKB-KW"/>
</dbReference>
<keyword evidence="5" id="KW-0808">Transferase</keyword>
<evidence type="ECO:0000256" key="11">
    <source>
        <dbReference type="ARBA" id="ARBA00029766"/>
    </source>
</evidence>
<evidence type="ECO:0000256" key="3">
    <source>
        <dbReference type="ARBA" id="ARBA00013253"/>
    </source>
</evidence>
<comment type="function">
    <text evidence="10">Catalyzes the transfer of pyrophosphate from adenosine triphosphate (ATP) to 6-hydroxymethyl-7,8-dihydropterin, an enzymatic step in folate biosynthesis pathway.</text>
</comment>
<dbReference type="InterPro" id="IPR035907">
    <property type="entry name" value="Hppk_sf"/>
</dbReference>
<gene>
    <name evidence="14" type="primary">folK</name>
    <name evidence="14" type="ORF">CR159_16385</name>
</gene>
<keyword evidence="6" id="KW-0547">Nucleotide-binding</keyword>
<reference evidence="14 15" key="1">
    <citation type="submission" date="2017-10" db="EMBL/GenBank/DDBJ databases">
        <title>Two draft genome sequences of Pusillimonas sp. strains isolated from a nitrate- and radionuclide-contaminated groundwater in Russia.</title>
        <authorList>
            <person name="Grouzdev D.S."/>
            <person name="Tourova T.P."/>
            <person name="Goeva M.A."/>
            <person name="Babich T.L."/>
            <person name="Sokolova D.S."/>
            <person name="Abdullin R."/>
            <person name="Poltaraus A.B."/>
            <person name="Toshchakov S.V."/>
            <person name="Nazina T.N."/>
        </authorList>
    </citation>
    <scope>NUCLEOTIDE SEQUENCE [LARGE SCALE GENOMIC DNA]</scope>
    <source>
        <strain evidence="14 15">JR1/69-3-13</strain>
    </source>
</reference>
<dbReference type="PANTHER" id="PTHR43071:SF1">
    <property type="entry name" value="2-AMINO-4-HYDROXY-6-HYDROXYMETHYLDIHYDROPTERIDINE PYROPHOSPHOKINASE"/>
    <property type="match status" value="1"/>
</dbReference>
<accession>A0A2N4U132</accession>
<dbReference type="CDD" id="cd00483">
    <property type="entry name" value="HPPK"/>
    <property type="match status" value="1"/>
</dbReference>
<proteinExistence type="inferred from homology"/>
<name>A0A2N4U132_9BURK</name>
<comment type="caution">
    <text evidence="14">The sequence shown here is derived from an EMBL/GenBank/DDBJ whole genome shotgun (WGS) entry which is preliminary data.</text>
</comment>
<evidence type="ECO:0000256" key="6">
    <source>
        <dbReference type="ARBA" id="ARBA00022741"/>
    </source>
</evidence>
<dbReference type="GO" id="GO:0003848">
    <property type="term" value="F:2-amino-4-hydroxy-6-hydroxymethyldihydropteridine diphosphokinase activity"/>
    <property type="evidence" value="ECO:0007669"/>
    <property type="project" value="UniProtKB-EC"/>
</dbReference>
<evidence type="ECO:0000256" key="1">
    <source>
        <dbReference type="ARBA" id="ARBA00005051"/>
    </source>
</evidence>
<comment type="pathway">
    <text evidence="1">Cofactor biosynthesis; tetrahydrofolate biosynthesis; 2-amino-4-hydroxy-6-hydroxymethyl-7,8-dihydropteridine diphosphate from 7,8-dihydroneopterin triphosphate: step 4/4.</text>
</comment>
<dbReference type="Gene3D" id="3.30.70.560">
    <property type="entry name" value="7,8-Dihydro-6-hydroxymethylpterin-pyrophosphokinase HPPK"/>
    <property type="match status" value="1"/>
</dbReference>
<keyword evidence="8" id="KW-0067">ATP-binding</keyword>
<feature type="domain" description="7,8-dihydro-6-hydroxymethylpterin-pyrophosphokinase" evidence="13">
    <location>
        <begin position="90"/>
        <end position="101"/>
    </location>
</feature>
<dbReference type="Pfam" id="PF01288">
    <property type="entry name" value="HPPK"/>
    <property type="match status" value="1"/>
</dbReference>
<evidence type="ECO:0000256" key="8">
    <source>
        <dbReference type="ARBA" id="ARBA00022840"/>
    </source>
</evidence>
<organism evidence="14 15">
    <name type="scientific">Pollutimonas subterranea</name>
    <dbReference type="NCBI Taxonomy" id="2045210"/>
    <lineage>
        <taxon>Bacteria</taxon>
        <taxon>Pseudomonadati</taxon>
        <taxon>Pseudomonadota</taxon>
        <taxon>Betaproteobacteria</taxon>
        <taxon>Burkholderiales</taxon>
        <taxon>Alcaligenaceae</taxon>
        <taxon>Pollutimonas</taxon>
    </lineage>
</organism>
<evidence type="ECO:0000256" key="5">
    <source>
        <dbReference type="ARBA" id="ARBA00022679"/>
    </source>
</evidence>
<evidence type="ECO:0000259" key="13">
    <source>
        <dbReference type="PROSITE" id="PS00794"/>
    </source>
</evidence>
<evidence type="ECO:0000256" key="7">
    <source>
        <dbReference type="ARBA" id="ARBA00022777"/>
    </source>
</evidence>
<dbReference type="OrthoDB" id="9808041at2"/>
<comment type="similarity">
    <text evidence="2">Belongs to the HPPK family.</text>
</comment>
<sequence>MHDDETVYVGLGANLGDARACIEQAADQLATWPGICRFVLSPLYRSAPVDSTGPDYVNAVAQFTTNLPANDLLRVLQDIELAHGRLRPYRNAPRTLDLDLLLYGTQDIREPDLTVPHPRMHERAFVLRPLADLAPGLRLPQGPITVLLAACSDQVLSRMPE</sequence>
<dbReference type="NCBIfam" id="TIGR01498">
    <property type="entry name" value="folK"/>
    <property type="match status" value="1"/>
</dbReference>
<dbReference type="GO" id="GO:0046654">
    <property type="term" value="P:tetrahydrofolate biosynthetic process"/>
    <property type="evidence" value="ECO:0007669"/>
    <property type="project" value="UniProtKB-UniPathway"/>
</dbReference>
<dbReference type="EMBL" id="PDNW01000016">
    <property type="protein sequence ID" value="PLC48724.1"/>
    <property type="molecule type" value="Genomic_DNA"/>
</dbReference>
<evidence type="ECO:0000256" key="4">
    <source>
        <dbReference type="ARBA" id="ARBA00016218"/>
    </source>
</evidence>
<dbReference type="GO" id="GO:0005524">
    <property type="term" value="F:ATP binding"/>
    <property type="evidence" value="ECO:0007669"/>
    <property type="project" value="UniProtKB-KW"/>
</dbReference>
<evidence type="ECO:0000256" key="9">
    <source>
        <dbReference type="ARBA" id="ARBA00022909"/>
    </source>
</evidence>
<evidence type="ECO:0000256" key="12">
    <source>
        <dbReference type="ARBA" id="ARBA00033413"/>
    </source>
</evidence>
<protein>
    <recommendedName>
        <fullName evidence="4">2-amino-4-hydroxy-6-hydroxymethyldihydropteridine pyrophosphokinase</fullName>
        <ecNumber evidence="3">2.7.6.3</ecNumber>
    </recommendedName>
    <alternativeName>
        <fullName evidence="11">6-hydroxymethyl-7,8-dihydropterin pyrophosphokinase</fullName>
    </alternativeName>
    <alternativeName>
        <fullName evidence="12">7,8-dihydro-6-hydroxymethylpterin-pyrophosphokinase</fullName>
    </alternativeName>
</protein>
<dbReference type="GO" id="GO:0016301">
    <property type="term" value="F:kinase activity"/>
    <property type="evidence" value="ECO:0007669"/>
    <property type="project" value="UniProtKB-KW"/>
</dbReference>
<evidence type="ECO:0000256" key="10">
    <source>
        <dbReference type="ARBA" id="ARBA00029409"/>
    </source>
</evidence>
<keyword evidence="15" id="KW-1185">Reference proteome</keyword>
<dbReference type="EC" id="2.7.6.3" evidence="3"/>
<keyword evidence="7 14" id="KW-0418">Kinase</keyword>
<dbReference type="PANTHER" id="PTHR43071">
    <property type="entry name" value="2-AMINO-4-HYDROXY-6-HYDROXYMETHYLDIHYDROPTERIDINE PYROPHOSPHOKINASE"/>
    <property type="match status" value="1"/>
</dbReference>
<dbReference type="RefSeq" id="WP_102075054.1">
    <property type="nucleotide sequence ID" value="NZ_PDNW01000016.1"/>
</dbReference>
<dbReference type="InterPro" id="IPR000550">
    <property type="entry name" value="Hppk"/>
</dbReference>
<evidence type="ECO:0000256" key="2">
    <source>
        <dbReference type="ARBA" id="ARBA00005810"/>
    </source>
</evidence>
<dbReference type="SUPFAM" id="SSF55083">
    <property type="entry name" value="6-hydroxymethyl-7,8-dihydropterin pyrophosphokinase, HPPK"/>
    <property type="match status" value="1"/>
</dbReference>
<keyword evidence="9" id="KW-0289">Folate biosynthesis</keyword>
<dbReference type="Proteomes" id="UP000234190">
    <property type="component" value="Unassembled WGS sequence"/>
</dbReference>
<dbReference type="PROSITE" id="PS00794">
    <property type="entry name" value="HPPK"/>
    <property type="match status" value="1"/>
</dbReference>
<evidence type="ECO:0000313" key="15">
    <source>
        <dbReference type="Proteomes" id="UP000234190"/>
    </source>
</evidence>
<evidence type="ECO:0000313" key="14">
    <source>
        <dbReference type="EMBL" id="PLC48724.1"/>
    </source>
</evidence>